<dbReference type="GO" id="GO:0005829">
    <property type="term" value="C:cytosol"/>
    <property type="evidence" value="ECO:0007669"/>
    <property type="project" value="TreeGrafter"/>
</dbReference>
<evidence type="ECO:0000256" key="1">
    <source>
        <dbReference type="ARBA" id="ARBA00022676"/>
    </source>
</evidence>
<dbReference type="CDD" id="cd03789">
    <property type="entry name" value="GT9_LPS_heptosyltransferase"/>
    <property type="match status" value="1"/>
</dbReference>
<keyword evidence="2 3" id="KW-0808">Transferase</keyword>
<dbReference type="Pfam" id="PF01075">
    <property type="entry name" value="Glyco_transf_9"/>
    <property type="match status" value="1"/>
</dbReference>
<dbReference type="InterPro" id="IPR051199">
    <property type="entry name" value="LPS_LOS_Heptosyltrfase"/>
</dbReference>
<dbReference type="GO" id="GO:0008713">
    <property type="term" value="F:ADP-heptose-lipopolysaccharide heptosyltransferase activity"/>
    <property type="evidence" value="ECO:0007669"/>
    <property type="project" value="TreeGrafter"/>
</dbReference>
<gene>
    <name evidence="3" type="ORF">PYK22_02865</name>
</gene>
<dbReference type="Proteomes" id="UP000031518">
    <property type="component" value="Unassembled WGS sequence"/>
</dbReference>
<keyword evidence="1" id="KW-0328">Glycosyltransferase</keyword>
<dbReference type="InterPro" id="IPR002201">
    <property type="entry name" value="Glyco_trans_9"/>
</dbReference>
<name>A0A0B6X1E9_9BACT</name>
<sequence>MQPTTCGQIVPEGAQPLGPARWDWSEVRRVLVVRLRSIGDAVLATPALHALRRFLPEAEIDVLLEDWVAPLFDGCTDATRVISIAPTSTARMLAVKSLRASNYDVAFNLHGGTTATLLTWASGARHRVGFASYQYARLHNHLAPHPSEIWCQDRTHSAEQQLALLGWTGVPVTDRPRARLTVTQKADEALMRKLRTEGLRASQPFVLMHPAAAFESKMWAAEKFARVADGLRARGLMTIIVAAPAEEDVVRDVIARAHARIIPFTTLSLPEVAALARRAKLFIGNDSGIAHIAAAVGTPAVVIFGSSNVAHWRPWTDAPHEVVRVEMDCAPCPGYTCAVFDRPECIRRVSVESVIAAIDRLLGRI</sequence>
<dbReference type="STRING" id="454194.PYK22_02865"/>
<evidence type="ECO:0000313" key="4">
    <source>
        <dbReference type="Proteomes" id="UP000031518"/>
    </source>
</evidence>
<protein>
    <submittedName>
        <fullName evidence="3">ADP-heptose:LPS heptosyltransferase</fullName>
    </submittedName>
</protein>
<accession>A0A0B6X1E9</accession>
<evidence type="ECO:0000313" key="3">
    <source>
        <dbReference type="EMBL" id="CDM66827.1"/>
    </source>
</evidence>
<dbReference type="Gene3D" id="3.40.50.2000">
    <property type="entry name" value="Glycogen Phosphorylase B"/>
    <property type="match status" value="2"/>
</dbReference>
<organism evidence="3 4">
    <name type="scientific">Pyrinomonas methylaliphatogenes</name>
    <dbReference type="NCBI Taxonomy" id="454194"/>
    <lineage>
        <taxon>Bacteria</taxon>
        <taxon>Pseudomonadati</taxon>
        <taxon>Acidobacteriota</taxon>
        <taxon>Blastocatellia</taxon>
        <taxon>Blastocatellales</taxon>
        <taxon>Pyrinomonadaceae</taxon>
        <taxon>Pyrinomonas</taxon>
    </lineage>
</organism>
<keyword evidence="4" id="KW-1185">Reference proteome</keyword>
<dbReference type="PANTHER" id="PTHR30160">
    <property type="entry name" value="TETRAACYLDISACCHARIDE 4'-KINASE-RELATED"/>
    <property type="match status" value="1"/>
</dbReference>
<dbReference type="OrthoDB" id="9807356at2"/>
<dbReference type="AlphaFoldDB" id="A0A0B6X1E9"/>
<dbReference type="GO" id="GO:0009244">
    <property type="term" value="P:lipopolysaccharide core region biosynthetic process"/>
    <property type="evidence" value="ECO:0007669"/>
    <property type="project" value="TreeGrafter"/>
</dbReference>
<reference evidence="3 4" key="2">
    <citation type="submission" date="2015-01" db="EMBL/GenBank/DDBJ databases">
        <title>Complete genome sequence of Pyrinomonas methylaliphatogenes type strain K22T.</title>
        <authorList>
            <person name="Lee K.C.Y."/>
            <person name="Power J.F."/>
            <person name="Dunfield P.F."/>
            <person name="Morgan X.C."/>
            <person name="Huttenhower C."/>
            <person name="Stott M.B."/>
        </authorList>
    </citation>
    <scope>NUCLEOTIDE SEQUENCE [LARGE SCALE GENOMIC DNA]</scope>
    <source>
        <strain evidence="3 4">K22</strain>
    </source>
</reference>
<dbReference type="SUPFAM" id="SSF53756">
    <property type="entry name" value="UDP-Glycosyltransferase/glycogen phosphorylase"/>
    <property type="match status" value="1"/>
</dbReference>
<dbReference type="RefSeq" id="WP_041978305.1">
    <property type="nucleotide sequence ID" value="NZ_CBXV010000008.1"/>
</dbReference>
<dbReference type="EMBL" id="CBXV010000008">
    <property type="protein sequence ID" value="CDM66827.1"/>
    <property type="molecule type" value="Genomic_DNA"/>
</dbReference>
<reference evidence="3 4" key="1">
    <citation type="submission" date="2013-12" db="EMBL/GenBank/DDBJ databases">
        <authorList>
            <person name="Stott M."/>
        </authorList>
    </citation>
    <scope>NUCLEOTIDE SEQUENCE [LARGE SCALE GENOMIC DNA]</scope>
    <source>
        <strain evidence="3 4">K22</strain>
    </source>
</reference>
<evidence type="ECO:0000256" key="2">
    <source>
        <dbReference type="ARBA" id="ARBA00022679"/>
    </source>
</evidence>
<proteinExistence type="predicted"/>